<dbReference type="EMBL" id="MOXD01000001">
    <property type="protein sequence ID" value="OMQ26849.1"/>
    <property type="molecule type" value="Genomic_DNA"/>
</dbReference>
<evidence type="ECO:0000313" key="1">
    <source>
        <dbReference type="EMBL" id="OMQ26849.1"/>
    </source>
</evidence>
<proteinExistence type="predicted"/>
<accession>A0A1S8CNK9</accession>
<name>A0A1S8CNK9_9GAMM</name>
<evidence type="ECO:0000313" key="2">
    <source>
        <dbReference type="Proteomes" id="UP000216021"/>
    </source>
</evidence>
<keyword evidence="2" id="KW-1185">Reference proteome</keyword>
<evidence type="ECO:0008006" key="3">
    <source>
        <dbReference type="Google" id="ProtNLM"/>
    </source>
</evidence>
<dbReference type="STRING" id="2034155.BMI79_00515"/>
<dbReference type="Pfam" id="PF07351">
    <property type="entry name" value="DUF1480"/>
    <property type="match status" value="1"/>
</dbReference>
<sequence length="82" mass="9162">MGKTVVKIGSFEVDDAHLTSASEHAEGKTTLAIPCKSDPDLCMQLDGWDEHTSIPAMLDGKQSLLYKQHYDRQADAWVMRLE</sequence>
<organism evidence="1 2">
    <name type="scientific">Serratia oryzae</name>
    <dbReference type="NCBI Taxonomy" id="2034155"/>
    <lineage>
        <taxon>Bacteria</taxon>
        <taxon>Pseudomonadati</taxon>
        <taxon>Pseudomonadota</taxon>
        <taxon>Gammaproteobacteria</taxon>
        <taxon>Enterobacterales</taxon>
        <taxon>Yersiniaceae</taxon>
        <taxon>Serratia</taxon>
    </lineage>
</organism>
<dbReference type="OrthoDB" id="6428563at2"/>
<dbReference type="RefSeq" id="WP_076939891.1">
    <property type="nucleotide sequence ID" value="NZ_MOXD01000001.1"/>
</dbReference>
<gene>
    <name evidence="1" type="ORF">BMI79_00515</name>
</gene>
<dbReference type="Proteomes" id="UP000216021">
    <property type="component" value="Unassembled WGS sequence"/>
</dbReference>
<dbReference type="InterPro" id="IPR009950">
    <property type="entry name" value="DUF1480"/>
</dbReference>
<comment type="caution">
    <text evidence="1">The sequence shown here is derived from an EMBL/GenBank/DDBJ whole genome shotgun (WGS) entry which is preliminary data.</text>
</comment>
<protein>
    <recommendedName>
        <fullName evidence="3">DUF1480 domain-containing protein</fullName>
    </recommendedName>
</protein>
<reference evidence="1 2" key="1">
    <citation type="submission" date="2016-11" db="EMBL/GenBank/DDBJ databases">
        <title>Rahnella oryzae sp. nov., isolated from rice root.</title>
        <authorList>
            <person name="Zhang X.-X."/>
            <person name="Zhang J."/>
        </authorList>
    </citation>
    <scope>NUCLEOTIDE SEQUENCE [LARGE SCALE GENOMIC DNA]</scope>
    <source>
        <strain evidence="1 2">J11-6</strain>
    </source>
</reference>
<dbReference type="AlphaFoldDB" id="A0A1S8CNK9"/>